<reference evidence="9" key="1">
    <citation type="submission" date="2021-07" db="EMBL/GenBank/DDBJ databases">
        <title>Elsinoe batatas strain:CRI-CJ2 Genome sequencing and assembly.</title>
        <authorList>
            <person name="Huang L."/>
        </authorList>
    </citation>
    <scope>NUCLEOTIDE SEQUENCE</scope>
    <source>
        <strain evidence="9">CRI-CJ2</strain>
    </source>
</reference>
<evidence type="ECO:0000256" key="1">
    <source>
        <dbReference type="ARBA" id="ARBA00004141"/>
    </source>
</evidence>
<feature type="transmembrane region" description="Helical" evidence="7">
    <location>
        <begin position="213"/>
        <end position="233"/>
    </location>
</feature>
<feature type="transmembrane region" description="Helical" evidence="7">
    <location>
        <begin position="100"/>
        <end position="119"/>
    </location>
</feature>
<dbReference type="PANTHER" id="PTHR33048">
    <property type="entry name" value="PTH11-LIKE INTEGRAL MEMBRANE PROTEIN (AFU_ORTHOLOGUE AFUA_5G11245)"/>
    <property type="match status" value="1"/>
</dbReference>
<feature type="compositionally biased region" description="Polar residues" evidence="6">
    <location>
        <begin position="276"/>
        <end position="288"/>
    </location>
</feature>
<proteinExistence type="inferred from homology"/>
<evidence type="ECO:0000256" key="3">
    <source>
        <dbReference type="ARBA" id="ARBA00022989"/>
    </source>
</evidence>
<feature type="domain" description="Rhodopsin" evidence="8">
    <location>
        <begin position="37"/>
        <end position="270"/>
    </location>
</feature>
<evidence type="ECO:0000256" key="5">
    <source>
        <dbReference type="ARBA" id="ARBA00038359"/>
    </source>
</evidence>
<evidence type="ECO:0000313" key="9">
    <source>
        <dbReference type="EMBL" id="KAG8629233.1"/>
    </source>
</evidence>
<keyword evidence="3 7" id="KW-1133">Transmembrane helix</keyword>
<evidence type="ECO:0000313" key="10">
    <source>
        <dbReference type="Proteomes" id="UP000809789"/>
    </source>
</evidence>
<keyword evidence="2 7" id="KW-0812">Transmembrane</keyword>
<dbReference type="GO" id="GO:0016020">
    <property type="term" value="C:membrane"/>
    <property type="evidence" value="ECO:0007669"/>
    <property type="project" value="UniProtKB-SubCell"/>
</dbReference>
<dbReference type="AlphaFoldDB" id="A0A8K0PJ72"/>
<accession>A0A8K0PJ72</accession>
<dbReference type="InterPro" id="IPR049326">
    <property type="entry name" value="Rhodopsin_dom_fungi"/>
</dbReference>
<dbReference type="Proteomes" id="UP000809789">
    <property type="component" value="Unassembled WGS sequence"/>
</dbReference>
<feature type="transmembrane region" description="Helical" evidence="7">
    <location>
        <begin position="51"/>
        <end position="69"/>
    </location>
</feature>
<comment type="similarity">
    <text evidence="5">Belongs to the SAT4 family.</text>
</comment>
<name>A0A8K0PJ72_9PEZI</name>
<feature type="transmembrane region" description="Helical" evidence="7">
    <location>
        <begin position="20"/>
        <end position="39"/>
    </location>
</feature>
<feature type="transmembrane region" description="Helical" evidence="7">
    <location>
        <begin position="131"/>
        <end position="152"/>
    </location>
</feature>
<organism evidence="9 10">
    <name type="scientific">Elsinoe batatas</name>
    <dbReference type="NCBI Taxonomy" id="2601811"/>
    <lineage>
        <taxon>Eukaryota</taxon>
        <taxon>Fungi</taxon>
        <taxon>Dikarya</taxon>
        <taxon>Ascomycota</taxon>
        <taxon>Pezizomycotina</taxon>
        <taxon>Dothideomycetes</taxon>
        <taxon>Dothideomycetidae</taxon>
        <taxon>Myriangiales</taxon>
        <taxon>Elsinoaceae</taxon>
        <taxon>Elsinoe</taxon>
    </lineage>
</organism>
<keyword evidence="4 7" id="KW-0472">Membrane</keyword>
<dbReference type="EMBL" id="JAESVG020000003">
    <property type="protein sequence ID" value="KAG8629233.1"/>
    <property type="molecule type" value="Genomic_DNA"/>
</dbReference>
<evidence type="ECO:0000256" key="4">
    <source>
        <dbReference type="ARBA" id="ARBA00023136"/>
    </source>
</evidence>
<evidence type="ECO:0000256" key="6">
    <source>
        <dbReference type="SAM" id="MobiDB-lite"/>
    </source>
</evidence>
<dbReference type="Pfam" id="PF20684">
    <property type="entry name" value="Fung_rhodopsin"/>
    <property type="match status" value="1"/>
</dbReference>
<comment type="caution">
    <text evidence="9">The sequence shown here is derived from an EMBL/GenBank/DDBJ whole genome shotgun (WGS) entry which is preliminary data.</text>
</comment>
<keyword evidence="10" id="KW-1185">Reference proteome</keyword>
<evidence type="ECO:0000259" key="8">
    <source>
        <dbReference type="Pfam" id="PF20684"/>
    </source>
</evidence>
<dbReference type="PANTHER" id="PTHR33048:SF146">
    <property type="entry name" value="INTEGRAL MEMBRANE PROTEIN"/>
    <property type="match status" value="1"/>
</dbReference>
<dbReference type="InterPro" id="IPR052337">
    <property type="entry name" value="SAT4-like"/>
</dbReference>
<evidence type="ECO:0000256" key="7">
    <source>
        <dbReference type="SAM" id="Phobius"/>
    </source>
</evidence>
<protein>
    <recommendedName>
        <fullName evidence="8">Rhodopsin domain-containing protein</fullName>
    </recommendedName>
</protein>
<comment type="subcellular location">
    <subcellularLocation>
        <location evidence="1">Membrane</location>
        <topology evidence="1">Multi-pass membrane protein</topology>
    </subcellularLocation>
</comment>
<evidence type="ECO:0000256" key="2">
    <source>
        <dbReference type="ARBA" id="ARBA00022692"/>
    </source>
</evidence>
<sequence>MGWLYGATRELEAESSWENIFIAGVILTPLMTLVVSLRIWSRWKMLAAEDFVVVFSAICSVIYVALSIMQTRYGLGLVPAKRPLDDFYMYTMYNYAGRPFYLTGIGCFKVALCLSYLRFTARTTTGQFRRIVFLVIAFVVSTTITFIVLNIFGCTPISKIFDRRIPGKCLPFAPVNFYISAAIVLSDLVIFLLPIRMIRFLSLPPKKKMQICVMFGLGLFTTVFSILRAAAIPNIAYGNGDSTNLVLYSDIELNVGIITSCLPYLRRILDRKKQTPYHSDPNSWSAGYNSRDKQNKRQTDIELRDLDDRHDSEDSILRPEERPTGQPFAESGRPKTPRDILQTRCYQVSHSDPPYRSDGTVE</sequence>
<feature type="compositionally biased region" description="Basic and acidic residues" evidence="6">
    <location>
        <begin position="290"/>
        <end position="323"/>
    </location>
</feature>
<feature type="region of interest" description="Disordered" evidence="6">
    <location>
        <begin position="274"/>
        <end position="362"/>
    </location>
</feature>
<dbReference type="OrthoDB" id="10017208at2759"/>
<feature type="transmembrane region" description="Helical" evidence="7">
    <location>
        <begin position="172"/>
        <end position="193"/>
    </location>
</feature>
<gene>
    <name evidence="9" type="ORF">KVT40_003098</name>
</gene>